<evidence type="ECO:0000256" key="3">
    <source>
        <dbReference type="ARBA" id="ARBA00013287"/>
    </source>
</evidence>
<dbReference type="GeneID" id="19401150"/>
<reference evidence="8 9" key="2">
    <citation type="journal article" date="2013" name="PLoS Genet.">
        <title>Comparative genome structure, secondary metabolite, and effector coding capacity across Cochliobolus pathogens.</title>
        <authorList>
            <person name="Condon B.J."/>
            <person name="Leng Y."/>
            <person name="Wu D."/>
            <person name="Bushley K.E."/>
            <person name="Ohm R.A."/>
            <person name="Otillar R."/>
            <person name="Martin J."/>
            <person name="Schackwitz W."/>
            <person name="Grimwood J."/>
            <person name="MohdZainudin N."/>
            <person name="Xue C."/>
            <person name="Wang R."/>
            <person name="Manning V.A."/>
            <person name="Dhillon B."/>
            <person name="Tu Z.J."/>
            <person name="Steffenson B.J."/>
            <person name="Salamov A."/>
            <person name="Sun H."/>
            <person name="Lowry S."/>
            <person name="LaButti K."/>
            <person name="Han J."/>
            <person name="Copeland A."/>
            <person name="Lindquist E."/>
            <person name="Barry K."/>
            <person name="Schmutz J."/>
            <person name="Baker S.E."/>
            <person name="Ciuffetti L.M."/>
            <person name="Grigoriev I.V."/>
            <person name="Zhong S."/>
            <person name="Turgeon B.G."/>
        </authorList>
    </citation>
    <scope>NUCLEOTIDE SEQUENCE [LARGE SCALE GENOMIC DNA]</scope>
    <source>
        <strain evidence="9">28A</strain>
    </source>
</reference>
<dbReference type="Pfam" id="PF01987">
    <property type="entry name" value="AIM24"/>
    <property type="match status" value="1"/>
</dbReference>
<evidence type="ECO:0000313" key="9">
    <source>
        <dbReference type="Proteomes" id="UP000016935"/>
    </source>
</evidence>
<dbReference type="InterPro" id="IPR002838">
    <property type="entry name" value="AIM24"/>
</dbReference>
<dbReference type="EMBL" id="KB908703">
    <property type="protein sequence ID" value="EOA85013.1"/>
    <property type="molecule type" value="Genomic_DNA"/>
</dbReference>
<dbReference type="Proteomes" id="UP000016935">
    <property type="component" value="Unassembled WGS sequence"/>
</dbReference>
<dbReference type="Gene3D" id="3.60.160.10">
    <property type="entry name" value="Mitochondrial biogenesis AIM24"/>
    <property type="match status" value="1"/>
</dbReference>
<protein>
    <recommendedName>
        <fullName evidence="3 6">Altered inheritance of mitochondria protein 24, mitochondrial</fullName>
    </recommendedName>
</protein>
<evidence type="ECO:0000256" key="7">
    <source>
        <dbReference type="SAM" id="MobiDB-lite"/>
    </source>
</evidence>
<comment type="similarity">
    <text evidence="2 6">Belongs to the AIM24 family.</text>
</comment>
<dbReference type="PANTHER" id="PTHR36959:SF2">
    <property type="entry name" value="ALTERED INHERITANCE OF MITOCHONDRIA PROTEIN 24, MITOCHONDRIAL"/>
    <property type="match status" value="1"/>
</dbReference>
<dbReference type="GO" id="GO:0005743">
    <property type="term" value="C:mitochondrial inner membrane"/>
    <property type="evidence" value="ECO:0007669"/>
    <property type="project" value="TreeGrafter"/>
</dbReference>
<dbReference type="SUPFAM" id="SSF51219">
    <property type="entry name" value="TRAP-like"/>
    <property type="match status" value="1"/>
</dbReference>
<reference evidence="8 9" key="1">
    <citation type="journal article" date="2012" name="PLoS Pathog.">
        <title>Diverse lifestyles and strategies of plant pathogenesis encoded in the genomes of eighteen Dothideomycetes fungi.</title>
        <authorList>
            <person name="Ohm R.A."/>
            <person name="Feau N."/>
            <person name="Henrissat B."/>
            <person name="Schoch C.L."/>
            <person name="Horwitz B.A."/>
            <person name="Barry K.W."/>
            <person name="Condon B.J."/>
            <person name="Copeland A.C."/>
            <person name="Dhillon B."/>
            <person name="Glaser F."/>
            <person name="Hesse C.N."/>
            <person name="Kosti I."/>
            <person name="LaButti K."/>
            <person name="Lindquist E.A."/>
            <person name="Lucas S."/>
            <person name="Salamov A.A."/>
            <person name="Bradshaw R.E."/>
            <person name="Ciuffetti L."/>
            <person name="Hamelin R.C."/>
            <person name="Kema G.H.J."/>
            <person name="Lawrence C."/>
            <person name="Scott J.A."/>
            <person name="Spatafora J.W."/>
            <person name="Turgeon B.G."/>
            <person name="de Wit P.J.G.M."/>
            <person name="Zhong S."/>
            <person name="Goodwin S.B."/>
            <person name="Grigoriev I.V."/>
        </authorList>
    </citation>
    <scope>NUCLEOTIDE SEQUENCE [LARGE SCALE GENOMIC DNA]</scope>
    <source>
        <strain evidence="9">28A</strain>
    </source>
</reference>
<organism evidence="8 9">
    <name type="scientific">Exserohilum turcicum (strain 28A)</name>
    <name type="common">Northern leaf blight fungus</name>
    <name type="synonym">Setosphaeria turcica</name>
    <dbReference type="NCBI Taxonomy" id="671987"/>
    <lineage>
        <taxon>Eukaryota</taxon>
        <taxon>Fungi</taxon>
        <taxon>Dikarya</taxon>
        <taxon>Ascomycota</taxon>
        <taxon>Pezizomycotina</taxon>
        <taxon>Dothideomycetes</taxon>
        <taxon>Pleosporomycetidae</taxon>
        <taxon>Pleosporales</taxon>
        <taxon>Pleosporineae</taxon>
        <taxon>Pleosporaceae</taxon>
        <taxon>Exserohilum</taxon>
    </lineage>
</organism>
<gene>
    <name evidence="8" type="ORF">SETTUDRAFT_171990</name>
</gene>
<accession>R0JVJ6</accession>
<dbReference type="InterPro" id="IPR036983">
    <property type="entry name" value="AIM24_sf"/>
</dbReference>
<comment type="subcellular location">
    <subcellularLocation>
        <location evidence="1 6">Mitochondrion</location>
    </subcellularLocation>
</comment>
<keyword evidence="5 6" id="KW-0496">Mitochondrion</keyword>
<dbReference type="eggNOG" id="ENOG502RXC5">
    <property type="taxonomic scope" value="Eukaryota"/>
</dbReference>
<name>R0JVJ6_EXST2</name>
<dbReference type="OrthoDB" id="5295771at2759"/>
<sequence>MLRPAAAPWRSLCRPRTPTAHTSSAAAARCINISATTSPSEPALQQAVSVEGTATPSPMHSPDARFEVIGTPFSLLSVSLSASQTLYTRRGTLVGLSGKSENTLSTLSILEPFQRAPVGIPFLYQKVSSTSPVTALVSTKNPISSIVSVNLDGRDDWIISQRQALLAWTGLTLRLKPQYNVKLGLANWGNTYITGRGLLALTGNGQIYQVQVKAGESYVAHPSNVVAYTASNTPPMPFRFKSSNVRFQVPDLGFGSMIQNTDFFRNMSKTATWRALATTYYTLKTWLRRTVWGDRLFLRFEGPTTMLVQSRASRISDVLTLRDVDEIADSPPGAVQDAISRKIKEEIKSIGEEGTKAPIPNTDPSGTVRHPTIKDGKPEFEKPSV</sequence>
<dbReference type="FunFam" id="3.60.160.10:FF:000001">
    <property type="entry name" value="Altered inheritance of mitochondria protein 24, mitochondrial"/>
    <property type="match status" value="1"/>
</dbReference>
<evidence type="ECO:0000313" key="8">
    <source>
        <dbReference type="EMBL" id="EOA85013.1"/>
    </source>
</evidence>
<keyword evidence="9" id="KW-1185">Reference proteome</keyword>
<dbReference type="InterPro" id="IPR016031">
    <property type="entry name" value="Trp_RNA-bd_attenuator-like_dom"/>
</dbReference>
<proteinExistence type="inferred from homology"/>
<evidence type="ECO:0000256" key="6">
    <source>
        <dbReference type="RuleBase" id="RU363045"/>
    </source>
</evidence>
<evidence type="ECO:0000256" key="1">
    <source>
        <dbReference type="ARBA" id="ARBA00004173"/>
    </source>
</evidence>
<evidence type="ECO:0000256" key="2">
    <source>
        <dbReference type="ARBA" id="ARBA00009322"/>
    </source>
</evidence>
<dbReference type="GO" id="GO:0007007">
    <property type="term" value="P:inner mitochondrial membrane organization"/>
    <property type="evidence" value="ECO:0007669"/>
    <property type="project" value="TreeGrafter"/>
</dbReference>
<feature type="compositionally biased region" description="Basic and acidic residues" evidence="7">
    <location>
        <begin position="372"/>
        <end position="385"/>
    </location>
</feature>
<feature type="region of interest" description="Disordered" evidence="7">
    <location>
        <begin position="349"/>
        <end position="385"/>
    </location>
</feature>
<dbReference type="PANTHER" id="PTHR36959">
    <property type="entry name" value="ALTERED INHERITANCE OF MITOCHONDRIA PROTEIN 24, MITOCHONDRIAL"/>
    <property type="match status" value="1"/>
</dbReference>
<dbReference type="HOGENOM" id="CLU_046558_0_0_1"/>
<evidence type="ECO:0000256" key="5">
    <source>
        <dbReference type="ARBA" id="ARBA00023128"/>
    </source>
</evidence>
<keyword evidence="4" id="KW-0809">Transit peptide</keyword>
<evidence type="ECO:0000256" key="4">
    <source>
        <dbReference type="ARBA" id="ARBA00022946"/>
    </source>
</evidence>
<dbReference type="AlphaFoldDB" id="R0JVJ6"/>
<dbReference type="RefSeq" id="XP_008027507.1">
    <property type="nucleotide sequence ID" value="XM_008029316.1"/>
</dbReference>